<dbReference type="AlphaFoldDB" id="A0A5K4F5A9"/>
<feature type="chain" id="PRO_5024362730" evidence="1">
    <location>
        <begin position="24"/>
        <end position="121"/>
    </location>
</feature>
<keyword evidence="2" id="KW-1185">Reference proteome</keyword>
<dbReference type="WBParaSite" id="Smp_320100.1">
    <property type="protein sequence ID" value="Smp_320100.1"/>
    <property type="gene ID" value="Smp_320100"/>
</dbReference>
<accession>A0A5K4F5A9</accession>
<evidence type="ECO:0000313" key="3">
    <source>
        <dbReference type="WBParaSite" id="Smp_320100.1"/>
    </source>
</evidence>
<keyword evidence="1" id="KW-0732">Signal</keyword>
<dbReference type="Proteomes" id="UP000008854">
    <property type="component" value="Unassembled WGS sequence"/>
</dbReference>
<name>A0A5K4F5A9_SCHMA</name>
<feature type="signal peptide" evidence="1">
    <location>
        <begin position="1"/>
        <end position="23"/>
    </location>
</feature>
<dbReference type="InterPro" id="IPR045860">
    <property type="entry name" value="Snake_toxin-like_sf"/>
</dbReference>
<evidence type="ECO:0000313" key="2">
    <source>
        <dbReference type="Proteomes" id="UP000008854"/>
    </source>
</evidence>
<sequence>MESNIKILLTILVFVMNTDYTFSVICYACNLCPVPMDYSSPLVTVKSSCKWCSSLTIGSPHLTIKGCSDSCNSNSSLKEYVRFNFTCCGKNYCNLSSKAHPTNQILFLPLMIICFYLNTEK</sequence>
<evidence type="ECO:0000256" key="1">
    <source>
        <dbReference type="SAM" id="SignalP"/>
    </source>
</evidence>
<dbReference type="SUPFAM" id="SSF57302">
    <property type="entry name" value="Snake toxin-like"/>
    <property type="match status" value="1"/>
</dbReference>
<organism evidence="2 3">
    <name type="scientific">Schistosoma mansoni</name>
    <name type="common">Blood fluke</name>
    <dbReference type="NCBI Taxonomy" id="6183"/>
    <lineage>
        <taxon>Eukaryota</taxon>
        <taxon>Metazoa</taxon>
        <taxon>Spiralia</taxon>
        <taxon>Lophotrochozoa</taxon>
        <taxon>Platyhelminthes</taxon>
        <taxon>Trematoda</taxon>
        <taxon>Digenea</taxon>
        <taxon>Strigeidida</taxon>
        <taxon>Schistosomatoidea</taxon>
        <taxon>Schistosomatidae</taxon>
        <taxon>Schistosoma</taxon>
    </lineage>
</organism>
<proteinExistence type="predicted"/>
<dbReference type="InParanoid" id="A0A5K4F5A9"/>
<protein>
    <submittedName>
        <fullName evidence="3">UPAR/Ly6 domain-containing protein</fullName>
    </submittedName>
</protein>
<reference evidence="3" key="2">
    <citation type="submission" date="2019-11" db="UniProtKB">
        <authorList>
            <consortium name="WormBaseParasite"/>
        </authorList>
    </citation>
    <scope>IDENTIFICATION</scope>
    <source>
        <strain evidence="3">Puerto Rican</strain>
    </source>
</reference>
<reference evidence="2" key="1">
    <citation type="journal article" date="2012" name="PLoS Negl. Trop. Dis.">
        <title>A systematically improved high quality genome and transcriptome of the human blood fluke Schistosoma mansoni.</title>
        <authorList>
            <person name="Protasio A.V."/>
            <person name="Tsai I.J."/>
            <person name="Babbage A."/>
            <person name="Nichol S."/>
            <person name="Hunt M."/>
            <person name="Aslett M.A."/>
            <person name="De Silva N."/>
            <person name="Velarde G.S."/>
            <person name="Anderson T.J."/>
            <person name="Clark R.C."/>
            <person name="Davidson C."/>
            <person name="Dillon G.P."/>
            <person name="Holroyd N.E."/>
            <person name="LoVerde P.T."/>
            <person name="Lloyd C."/>
            <person name="McQuillan J."/>
            <person name="Oliveira G."/>
            <person name="Otto T.D."/>
            <person name="Parker-Manuel S.J."/>
            <person name="Quail M.A."/>
            <person name="Wilson R.A."/>
            <person name="Zerlotini A."/>
            <person name="Dunne D.W."/>
            <person name="Berriman M."/>
        </authorList>
    </citation>
    <scope>NUCLEOTIDE SEQUENCE [LARGE SCALE GENOMIC DNA]</scope>
    <source>
        <strain evidence="2">Puerto Rican</strain>
    </source>
</reference>